<dbReference type="Gene3D" id="3.80.10.10">
    <property type="entry name" value="Ribonuclease Inhibitor"/>
    <property type="match status" value="1"/>
</dbReference>
<sequence length="427" mass="47560">MIGGGNDNTVLRFSFTNKQQFSDASSQLQEASSHVSVVHLKSRGFLSACIRVSKLMGELAQCPLLQVLEIDMPNESVHTHALVAVLQASKKTLVTLTLRANVLRAKRGGTASKRLVVQGLRNLVALENFSWNNGSVDGCFSEIIGAVANCPKLKSVTLTQDLWGETFDELALNPTLEALTCSGCVINWTGRLGTYDITLDRFCQTLQTSRLKSLKICPPPTNNDHENVDLTPLANYLHHTKHLEHLSLAIHKTQVKTLANGLKHNQSLKRLEIRGSGLVDEIVASFSYVMPNNMWLEEFKYNGCDYDADPAIPFYITLNRAGRKYLVENYDARDDWVKVLIQYHVNTPLVFHLLQTNTSLLKGMGLDHHHNKGQTIQSIGTRKSTVCEDVRNKHHNKGQTIPSLVPVRAPCVRMVETNTTTKHSEGF</sequence>
<reference evidence="1" key="1">
    <citation type="submission" date="2020-06" db="EMBL/GenBank/DDBJ databases">
        <authorList>
            <consortium name="Plant Systems Biology data submission"/>
        </authorList>
    </citation>
    <scope>NUCLEOTIDE SEQUENCE</scope>
    <source>
        <strain evidence="1">D6</strain>
    </source>
</reference>
<dbReference type="SUPFAM" id="SSF52047">
    <property type="entry name" value="RNI-like"/>
    <property type="match status" value="1"/>
</dbReference>
<dbReference type="AlphaFoldDB" id="A0A9N8E2A5"/>
<dbReference type="InterPro" id="IPR032675">
    <property type="entry name" value="LRR_dom_sf"/>
</dbReference>
<accession>A0A9N8E2A5</accession>
<protein>
    <submittedName>
        <fullName evidence="1">Uncharacterized protein</fullName>
    </submittedName>
</protein>
<proteinExistence type="predicted"/>
<dbReference type="EMBL" id="CAICTM010000543">
    <property type="protein sequence ID" value="CAB9512595.1"/>
    <property type="molecule type" value="Genomic_DNA"/>
</dbReference>
<name>A0A9N8E2A5_9STRA</name>
<comment type="caution">
    <text evidence="1">The sequence shown here is derived from an EMBL/GenBank/DDBJ whole genome shotgun (WGS) entry which is preliminary data.</text>
</comment>
<dbReference type="Proteomes" id="UP001153069">
    <property type="component" value="Unassembled WGS sequence"/>
</dbReference>
<keyword evidence="2" id="KW-1185">Reference proteome</keyword>
<gene>
    <name evidence="1" type="ORF">SEMRO_544_G163750.1</name>
</gene>
<organism evidence="1 2">
    <name type="scientific">Seminavis robusta</name>
    <dbReference type="NCBI Taxonomy" id="568900"/>
    <lineage>
        <taxon>Eukaryota</taxon>
        <taxon>Sar</taxon>
        <taxon>Stramenopiles</taxon>
        <taxon>Ochrophyta</taxon>
        <taxon>Bacillariophyta</taxon>
        <taxon>Bacillariophyceae</taxon>
        <taxon>Bacillariophycidae</taxon>
        <taxon>Naviculales</taxon>
        <taxon>Naviculaceae</taxon>
        <taxon>Seminavis</taxon>
    </lineage>
</organism>
<evidence type="ECO:0000313" key="1">
    <source>
        <dbReference type="EMBL" id="CAB9512595.1"/>
    </source>
</evidence>
<evidence type="ECO:0000313" key="2">
    <source>
        <dbReference type="Proteomes" id="UP001153069"/>
    </source>
</evidence>